<proteinExistence type="predicted"/>
<evidence type="ECO:0000313" key="3">
    <source>
        <dbReference type="Proteomes" id="UP000199205"/>
    </source>
</evidence>
<evidence type="ECO:0000259" key="1">
    <source>
        <dbReference type="Pfam" id="PF06568"/>
    </source>
</evidence>
<dbReference type="RefSeq" id="WP_081938855.1">
    <property type="nucleotide sequence ID" value="NZ_FMAF01000033.1"/>
</dbReference>
<protein>
    <recommendedName>
        <fullName evidence="1">YjiS-like domain-containing protein</fullName>
    </recommendedName>
</protein>
<dbReference type="OrthoDB" id="7361021at2"/>
<name>A0A1C3XDE2_9HYPH</name>
<dbReference type="EMBL" id="FMAF01000033">
    <property type="protein sequence ID" value="SCB50317.1"/>
    <property type="molecule type" value="Genomic_DNA"/>
</dbReference>
<organism evidence="2 3">
    <name type="scientific">Rhizobium lusitanum</name>
    <dbReference type="NCBI Taxonomy" id="293958"/>
    <lineage>
        <taxon>Bacteria</taxon>
        <taxon>Pseudomonadati</taxon>
        <taxon>Pseudomonadota</taxon>
        <taxon>Alphaproteobacteria</taxon>
        <taxon>Hyphomicrobiales</taxon>
        <taxon>Rhizobiaceae</taxon>
        <taxon>Rhizobium/Agrobacterium group</taxon>
        <taxon>Rhizobium</taxon>
    </lineage>
</organism>
<dbReference type="InterPro" id="IPR009506">
    <property type="entry name" value="YjiS-like"/>
</dbReference>
<gene>
    <name evidence="2" type="ORF">GA0061101_1336</name>
</gene>
<dbReference type="AlphaFoldDB" id="A0A1C3XDE2"/>
<feature type="domain" description="YjiS-like" evidence="1">
    <location>
        <begin position="4"/>
        <end position="39"/>
    </location>
</feature>
<accession>A0A1C3XDE2</accession>
<sequence>MRVFDRIKRFAENRRAIRELGTLDDHVLNDLGLSRSHIRSAVLGNSRS</sequence>
<dbReference type="Proteomes" id="UP000199205">
    <property type="component" value="Unassembled WGS sequence"/>
</dbReference>
<reference evidence="3" key="1">
    <citation type="submission" date="2016-08" db="EMBL/GenBank/DDBJ databases">
        <authorList>
            <person name="Varghese N."/>
            <person name="Submissions Spin"/>
        </authorList>
    </citation>
    <scope>NUCLEOTIDE SEQUENCE [LARGE SCALE GENOMIC DNA]</scope>
    <source>
        <strain evidence="3">P1-7</strain>
    </source>
</reference>
<evidence type="ECO:0000313" key="2">
    <source>
        <dbReference type="EMBL" id="SCB50317.1"/>
    </source>
</evidence>
<dbReference type="Pfam" id="PF06568">
    <property type="entry name" value="YjiS-like"/>
    <property type="match status" value="1"/>
</dbReference>